<dbReference type="EMBL" id="NBIV01000107">
    <property type="protein sequence ID" value="PXF43938.1"/>
    <property type="molecule type" value="Genomic_DNA"/>
</dbReference>
<organism evidence="8 9">
    <name type="scientific">Gracilariopsis chorda</name>
    <dbReference type="NCBI Taxonomy" id="448386"/>
    <lineage>
        <taxon>Eukaryota</taxon>
        <taxon>Rhodophyta</taxon>
        <taxon>Florideophyceae</taxon>
        <taxon>Rhodymeniophycidae</taxon>
        <taxon>Gracilariales</taxon>
        <taxon>Gracilariaceae</taxon>
        <taxon>Gracilariopsis</taxon>
    </lineage>
</organism>
<dbReference type="PANTHER" id="PTHR10527">
    <property type="entry name" value="IMPORTIN BETA"/>
    <property type="match status" value="1"/>
</dbReference>
<dbReference type="GO" id="GO:0006606">
    <property type="term" value="P:protein import into nucleus"/>
    <property type="evidence" value="ECO:0007669"/>
    <property type="project" value="InterPro"/>
</dbReference>
<keyword evidence="6" id="KW-0653">Protein transport</keyword>
<protein>
    <submittedName>
        <fullName evidence="8">Importin subunit beta-1</fullName>
    </submittedName>
</protein>
<dbReference type="AlphaFoldDB" id="A0A2V3IPD1"/>
<reference evidence="8 9" key="1">
    <citation type="journal article" date="2018" name="Mol. Biol. Evol.">
        <title>Analysis of the draft genome of the red seaweed Gracilariopsis chorda provides insights into genome size evolution in Rhodophyta.</title>
        <authorList>
            <person name="Lee J."/>
            <person name="Yang E.C."/>
            <person name="Graf L."/>
            <person name="Yang J.H."/>
            <person name="Qiu H."/>
            <person name="Zel Zion U."/>
            <person name="Chan C.X."/>
            <person name="Stephens T.G."/>
            <person name="Weber A.P.M."/>
            <person name="Boo G.H."/>
            <person name="Boo S.M."/>
            <person name="Kim K.M."/>
            <person name="Shin Y."/>
            <person name="Jung M."/>
            <person name="Lee S.J."/>
            <person name="Yim H.S."/>
            <person name="Lee J.H."/>
            <person name="Bhattacharya D."/>
            <person name="Yoon H.S."/>
        </authorList>
    </citation>
    <scope>NUCLEOTIDE SEQUENCE [LARGE SCALE GENOMIC DNA]</scope>
    <source>
        <strain evidence="8 9">SKKU-2015</strain>
        <tissue evidence="8">Whole body</tissue>
    </source>
</reference>
<evidence type="ECO:0000256" key="2">
    <source>
        <dbReference type="ARBA" id="ARBA00010907"/>
    </source>
</evidence>
<dbReference type="Pfam" id="PF03810">
    <property type="entry name" value="IBN_N"/>
    <property type="match status" value="1"/>
</dbReference>
<dbReference type="Gene3D" id="1.25.10.10">
    <property type="entry name" value="Leucine-rich Repeat Variant"/>
    <property type="match status" value="1"/>
</dbReference>
<comment type="subcellular location">
    <subcellularLocation>
        <location evidence="1">Cytoplasm</location>
    </subcellularLocation>
</comment>
<evidence type="ECO:0000256" key="3">
    <source>
        <dbReference type="ARBA" id="ARBA00022448"/>
    </source>
</evidence>
<name>A0A2V3IPD1_9FLOR</name>
<feature type="domain" description="Importin N-terminal" evidence="7">
    <location>
        <begin position="21"/>
        <end position="102"/>
    </location>
</feature>
<evidence type="ECO:0000259" key="7">
    <source>
        <dbReference type="PROSITE" id="PS50166"/>
    </source>
</evidence>
<dbReference type="GO" id="GO:0031267">
    <property type="term" value="F:small GTPase binding"/>
    <property type="evidence" value="ECO:0007669"/>
    <property type="project" value="InterPro"/>
</dbReference>
<sequence length="881" mass="97006">MDVTQILLSAQSADTQTRTQAERVLKEAEERNPGLYLTTLVDHLAGDDNDPESRRLAGLIIKNAVYSRDPAAKHRLYERWVRSIDENAKTHIRTTLLRALSARAPEPRRAAAQVIAKVASMDVARGAWDSLIADLLLSASSREDHVKQASLEALGYTCEEAGIGDRLDEVLSLKSNQILTAVVQGMAYPGGPTSTDQSAGLVRLAATNALNNTLEFARAQFEISTERAAIVTTICEAAKSGDAQVRQASFEGLVKVAENYYEKLSEYIRDIYTLTENAIRNDAEPVAMQAIEFWSTVAEEEVSIMYDNETADPSRPPVRKNEQFVKHALPYLSVPIFDSLKKQEDDPLEDSSWNIATAAGACIELLAQAAPDTVLGLVKPFIQSNIRDQANWRSREAAILVFGSVLEGPPEAEIRNLVREAIIVLIETLVHDPNVAVKDTTAWTLARVVLVDRTTTLTHLPALVECLKRSLMAAENPELAAHICYAIHNVAERFCEEHEEETGPLTEHVQPLFTCLMQTADRDDAGDSNLRISAYETINALFRSVTRDALPFIASCLPMLRDKLEAALNAVPRALSEVEQMETIEKVGLICGALTTATHRLTMAQVVPYADQMMRDYLNVFQVPGSEASLEDAFLAVGALAHVLGKEFNRYMSHFMPYLQQALGNLQAHQMVGVSVGVAGEICRGLGKDLVPYANPIVALLLEALKSPTLNRAVKPGIMGCFGDIAMSVKGHFETYLKSVMDCMRQAAESSVQLEVEADDYDTIDWVLALRESILESYTGIVSGLKDDKKQEILLPYLEWILGFCEVIVNEGPHSLVPTSEGMVRDIMGLMGDIADAVPQFQAEAKRKTWLQSVVDRGMNSADERTSEIATLAYYAIFDRP</sequence>
<dbReference type="OrthoDB" id="10263328at2759"/>
<evidence type="ECO:0000313" key="9">
    <source>
        <dbReference type="Proteomes" id="UP000247409"/>
    </source>
</evidence>
<dbReference type="SUPFAM" id="SSF48371">
    <property type="entry name" value="ARM repeat"/>
    <property type="match status" value="1"/>
</dbReference>
<dbReference type="PROSITE" id="PS50166">
    <property type="entry name" value="IMPORTIN_B_NT"/>
    <property type="match status" value="1"/>
</dbReference>
<keyword evidence="4" id="KW-0963">Cytoplasm</keyword>
<evidence type="ECO:0000313" key="8">
    <source>
        <dbReference type="EMBL" id="PXF43938.1"/>
    </source>
</evidence>
<keyword evidence="9" id="KW-1185">Reference proteome</keyword>
<dbReference type="InterPro" id="IPR040122">
    <property type="entry name" value="Importin_beta"/>
</dbReference>
<accession>A0A2V3IPD1</accession>
<dbReference type="Pfam" id="PF25574">
    <property type="entry name" value="TPR_IMB1"/>
    <property type="match status" value="1"/>
</dbReference>
<dbReference type="STRING" id="448386.A0A2V3IPD1"/>
<dbReference type="Proteomes" id="UP000247409">
    <property type="component" value="Unassembled WGS sequence"/>
</dbReference>
<proteinExistence type="inferred from homology"/>
<comment type="caution">
    <text evidence="8">The sequence shown here is derived from an EMBL/GenBank/DDBJ whole genome shotgun (WGS) entry which is preliminary data.</text>
</comment>
<keyword evidence="5" id="KW-0677">Repeat</keyword>
<dbReference type="InterPro" id="IPR058584">
    <property type="entry name" value="IMB1_TNPO1-like_TPR"/>
</dbReference>
<dbReference type="GO" id="GO:0005737">
    <property type="term" value="C:cytoplasm"/>
    <property type="evidence" value="ECO:0007669"/>
    <property type="project" value="UniProtKB-SubCell"/>
</dbReference>
<evidence type="ECO:0000256" key="5">
    <source>
        <dbReference type="ARBA" id="ARBA00022737"/>
    </source>
</evidence>
<dbReference type="SMART" id="SM00913">
    <property type="entry name" value="IBN_N"/>
    <property type="match status" value="1"/>
</dbReference>
<evidence type="ECO:0000256" key="6">
    <source>
        <dbReference type="ARBA" id="ARBA00022927"/>
    </source>
</evidence>
<evidence type="ECO:0000256" key="4">
    <source>
        <dbReference type="ARBA" id="ARBA00022490"/>
    </source>
</evidence>
<keyword evidence="3" id="KW-0813">Transport</keyword>
<dbReference type="FunFam" id="1.25.10.10:FF:000027">
    <property type="entry name" value="Importin subunit beta-1"/>
    <property type="match status" value="1"/>
</dbReference>
<dbReference type="Pfam" id="PF13513">
    <property type="entry name" value="HEAT_EZ"/>
    <property type="match status" value="1"/>
</dbReference>
<dbReference type="InterPro" id="IPR011989">
    <property type="entry name" value="ARM-like"/>
</dbReference>
<gene>
    <name evidence="8" type="ORF">BWQ96_06307</name>
</gene>
<evidence type="ECO:0000256" key="1">
    <source>
        <dbReference type="ARBA" id="ARBA00004496"/>
    </source>
</evidence>
<dbReference type="InterPro" id="IPR016024">
    <property type="entry name" value="ARM-type_fold"/>
</dbReference>
<dbReference type="InterPro" id="IPR001494">
    <property type="entry name" value="Importin-beta_N"/>
</dbReference>
<comment type="similarity">
    <text evidence="2">Belongs to the importin beta family. Importin beta-1 subfamily.</text>
</comment>